<dbReference type="InterPro" id="IPR045076">
    <property type="entry name" value="MutS"/>
</dbReference>
<comment type="similarity">
    <text evidence="7">Belongs to the DNA mismatch repair MutS family. MutS2 subfamily.</text>
</comment>
<keyword evidence="3 7" id="KW-0378">Hydrolase</keyword>
<dbReference type="HAMAP" id="MF_00092">
    <property type="entry name" value="MutS2"/>
    <property type="match status" value="1"/>
</dbReference>
<keyword evidence="4 7" id="KW-0067">ATP-binding</keyword>
<comment type="function">
    <text evidence="7">Endonuclease that is involved in the suppression of homologous recombination and thus may have a key role in the control of bacterial genetic diversity.</text>
</comment>
<dbReference type="Pfam" id="PF20297">
    <property type="entry name" value="MSSS"/>
    <property type="match status" value="1"/>
</dbReference>
<dbReference type="Pfam" id="PF01713">
    <property type="entry name" value="Smr"/>
    <property type="match status" value="1"/>
</dbReference>
<evidence type="ECO:0000256" key="7">
    <source>
        <dbReference type="HAMAP-Rule" id="MF_00092"/>
    </source>
</evidence>
<organism evidence="10 11">
    <name type="scientific">Sulfurovum zhangzhouensis</name>
    <dbReference type="NCBI Taxonomy" id="3019067"/>
    <lineage>
        <taxon>Bacteria</taxon>
        <taxon>Pseudomonadati</taxon>
        <taxon>Campylobacterota</taxon>
        <taxon>Epsilonproteobacteria</taxon>
        <taxon>Campylobacterales</taxon>
        <taxon>Sulfurovaceae</taxon>
        <taxon>Sulfurovum</taxon>
    </lineage>
</organism>
<keyword evidence="5 7" id="KW-0694">RNA-binding</keyword>
<evidence type="ECO:0000313" key="10">
    <source>
        <dbReference type="EMBL" id="MDM5272175.1"/>
    </source>
</evidence>
<comment type="caution">
    <text evidence="10">The sequence shown here is derived from an EMBL/GenBank/DDBJ whole genome shotgun (WGS) entry which is preliminary data.</text>
</comment>
<evidence type="ECO:0000256" key="4">
    <source>
        <dbReference type="ARBA" id="ARBA00022840"/>
    </source>
</evidence>
<dbReference type="InterPro" id="IPR036063">
    <property type="entry name" value="Smr_dom_sf"/>
</dbReference>
<dbReference type="SMART" id="SM00463">
    <property type="entry name" value="SMR"/>
    <property type="match status" value="1"/>
</dbReference>
<protein>
    <recommendedName>
        <fullName evidence="7">Endonuclease MutS2</fullName>
        <ecNumber evidence="7">3.1.-.-</ecNumber>
    </recommendedName>
    <alternativeName>
        <fullName evidence="7">Ribosome-associated protein quality control-upstream factor</fullName>
        <shortName evidence="7">RQC-upstream factor</shortName>
        <shortName evidence="7">RqcU</shortName>
        <ecNumber evidence="7">3.6.4.-</ecNumber>
    </alternativeName>
</protein>
<comment type="function">
    <text evidence="7">Acts as a ribosome collision sensor, splitting the ribosome into its 2 subunits. Detects stalled/collided 70S ribosomes which it binds and splits by an ATP-hydrolysis driven conformational change. Acts upstream of the ribosome quality control system (RQC), a ribosome-associated complex that mediates the extraction of incompletely synthesized nascent chains from stalled ribosomes and their subsequent degradation. Probably generates substrates for RQC.</text>
</comment>
<dbReference type="EC" id="3.6.4.-" evidence="7"/>
<dbReference type="InterPro" id="IPR000432">
    <property type="entry name" value="DNA_mismatch_repair_MutS_C"/>
</dbReference>
<name>A0ABT7QZ94_9BACT</name>
<dbReference type="Gene3D" id="3.30.1370.110">
    <property type="match status" value="1"/>
</dbReference>
<dbReference type="InterPro" id="IPR005747">
    <property type="entry name" value="MutS2"/>
</dbReference>
<evidence type="ECO:0000256" key="3">
    <source>
        <dbReference type="ARBA" id="ARBA00022801"/>
    </source>
</evidence>
<dbReference type="RefSeq" id="WP_289413950.1">
    <property type="nucleotide sequence ID" value="NZ_JAQIBD010000003.1"/>
</dbReference>
<dbReference type="SUPFAM" id="SSF160443">
    <property type="entry name" value="SMR domain-like"/>
    <property type="match status" value="1"/>
</dbReference>
<dbReference type="Proteomes" id="UP001169069">
    <property type="component" value="Unassembled WGS sequence"/>
</dbReference>
<proteinExistence type="inferred from homology"/>
<dbReference type="InterPro" id="IPR046893">
    <property type="entry name" value="MSSS"/>
</dbReference>
<dbReference type="NCBIfam" id="TIGR01069">
    <property type="entry name" value="mutS2"/>
    <property type="match status" value="1"/>
</dbReference>
<dbReference type="EC" id="3.1.-.-" evidence="7"/>
<evidence type="ECO:0000256" key="5">
    <source>
        <dbReference type="ARBA" id="ARBA00022884"/>
    </source>
</evidence>
<evidence type="ECO:0000259" key="9">
    <source>
        <dbReference type="PROSITE" id="PS50828"/>
    </source>
</evidence>
<feature type="domain" description="Smr" evidence="9">
    <location>
        <begin position="671"/>
        <end position="740"/>
    </location>
</feature>
<evidence type="ECO:0000256" key="8">
    <source>
        <dbReference type="SAM" id="Coils"/>
    </source>
</evidence>
<comment type="subunit">
    <text evidence="7">Homodimer. Binds to stalled ribosomes, contacting rRNA.</text>
</comment>
<keyword evidence="7 10" id="KW-0255">Endonuclease</keyword>
<dbReference type="Gene3D" id="3.40.50.300">
    <property type="entry name" value="P-loop containing nucleotide triphosphate hydrolases"/>
    <property type="match status" value="1"/>
</dbReference>
<dbReference type="PANTHER" id="PTHR48466:SF2">
    <property type="entry name" value="OS10G0509000 PROTEIN"/>
    <property type="match status" value="1"/>
</dbReference>
<dbReference type="InterPro" id="IPR027417">
    <property type="entry name" value="P-loop_NTPase"/>
</dbReference>
<keyword evidence="6 7" id="KW-0238">DNA-binding</keyword>
<dbReference type="Pfam" id="PF00488">
    <property type="entry name" value="MutS_V"/>
    <property type="match status" value="1"/>
</dbReference>
<keyword evidence="8" id="KW-0175">Coiled coil</keyword>
<dbReference type="SUPFAM" id="SSF52540">
    <property type="entry name" value="P-loop containing nucleoside triphosphate hydrolases"/>
    <property type="match status" value="1"/>
</dbReference>
<dbReference type="PROSITE" id="PS50828">
    <property type="entry name" value="SMR"/>
    <property type="match status" value="1"/>
</dbReference>
<keyword evidence="11" id="KW-1185">Reference proteome</keyword>
<evidence type="ECO:0000256" key="1">
    <source>
        <dbReference type="ARBA" id="ARBA00022730"/>
    </source>
</evidence>
<evidence type="ECO:0000256" key="6">
    <source>
        <dbReference type="ARBA" id="ARBA00023125"/>
    </source>
</evidence>
<evidence type="ECO:0000313" key="11">
    <source>
        <dbReference type="Proteomes" id="UP001169069"/>
    </source>
</evidence>
<sequence length="740" mass="84796">MKQEETKQKSIIQKLDLDGYITQFKQFFAREKSVVMQGDINQHFRYIKALSSVEFPPPKEVKNLDRELSLIKKQAVLGLEEIYAFVTMISYFNRLKSQTFQEPISSWLHSIEIPDEILEIIDYFTAEGQINPERDPELYSLEKSIRQNKVDIKETLYKLTHSAKLREYLVDTQVHFNGGEETLLVKGGFNNVLKATVVSRSSGGHFYIIPQSIGHLKEKESALLSRKEEVIYRYCKEISAKFTKWERFLAFINKEYDRFDHYQARVQFARSKEYEFILPSRSKRIKLEEFAHPAIEDPVPVSIDMDKQVMLITGVNAGGKTMLLKSLLSAVYMAKYLLPFRCNVAKSEVGHFKSIEAVIDDPQSVKNDISTFAGRMQEFAKLFTKENAIVGVDEIELGTDSDEAASLFRVLLDELRKKGITFIVTTHHKRLASLMASDDQVELIAALYDEEKRLPTYTFLQGSIGKSYAFETAERYGVPERIVARAKEVYGEDKEKLNELIERSTALEREMREKIRKVDDELAAIQKKQQYLENQELKLQESHRKAIATLENRYNAATKRAQEALKAKESTEGRRLLTEAHKYKSFTPKETPTEEKEPLKEGDKIKYRSHKGVLLSIRGKEATIEVDGLKMRVPLKELKKRGEEPKVKVPQKSKKATVAVEKSKASVSVKLLGMYADEALDTVDKFLSDAMVNNLNEVQIIHGTGGGVLSKMVTEYLKKHPKIKNFYRMPGNLGITIVEL</sequence>
<keyword evidence="1 7" id="KW-0699">rRNA-binding</keyword>
<dbReference type="SMART" id="SM00534">
    <property type="entry name" value="MUTSac"/>
    <property type="match status" value="1"/>
</dbReference>
<feature type="binding site" evidence="7">
    <location>
        <begin position="314"/>
        <end position="321"/>
    </location>
    <ligand>
        <name>ATP</name>
        <dbReference type="ChEBI" id="CHEBI:30616"/>
    </ligand>
</feature>
<gene>
    <name evidence="7" type="primary">mutS2</name>
    <name evidence="7" type="synonym">rqcU</name>
    <name evidence="10" type="ORF">PGH07_08280</name>
</gene>
<dbReference type="EMBL" id="JAQIBD010000003">
    <property type="protein sequence ID" value="MDM5272175.1"/>
    <property type="molecule type" value="Genomic_DNA"/>
</dbReference>
<dbReference type="PIRSF" id="PIRSF005814">
    <property type="entry name" value="MutS_YshD"/>
    <property type="match status" value="1"/>
</dbReference>
<keyword evidence="7" id="KW-0540">Nuclease</keyword>
<dbReference type="InterPro" id="IPR007696">
    <property type="entry name" value="DNA_mismatch_repair_MutS_core"/>
</dbReference>
<accession>A0ABT7QZ94</accession>
<dbReference type="PANTHER" id="PTHR48466">
    <property type="entry name" value="OS10G0509000 PROTEIN-RELATED"/>
    <property type="match status" value="1"/>
</dbReference>
<feature type="coiled-coil region" evidence="8">
    <location>
        <begin position="483"/>
        <end position="567"/>
    </location>
</feature>
<evidence type="ECO:0000256" key="2">
    <source>
        <dbReference type="ARBA" id="ARBA00022741"/>
    </source>
</evidence>
<dbReference type="SMART" id="SM00533">
    <property type="entry name" value="MUTSd"/>
    <property type="match status" value="1"/>
</dbReference>
<dbReference type="GO" id="GO:0004519">
    <property type="term" value="F:endonuclease activity"/>
    <property type="evidence" value="ECO:0007669"/>
    <property type="project" value="UniProtKB-KW"/>
</dbReference>
<dbReference type="InterPro" id="IPR002625">
    <property type="entry name" value="Smr_dom"/>
</dbReference>
<reference evidence="10" key="1">
    <citation type="submission" date="2023-01" db="EMBL/GenBank/DDBJ databases">
        <title>Sulfurovum sp. zt1-1 genome assembly.</title>
        <authorList>
            <person name="Wang J."/>
        </authorList>
    </citation>
    <scope>NUCLEOTIDE SEQUENCE</scope>
    <source>
        <strain evidence="10">Zt1-1</strain>
    </source>
</reference>
<keyword evidence="2 7" id="KW-0547">Nucleotide-binding</keyword>